<reference evidence="1" key="1">
    <citation type="journal article" date="2015" name="Nature">
        <title>Complex archaea that bridge the gap between prokaryotes and eukaryotes.</title>
        <authorList>
            <person name="Spang A."/>
            <person name="Saw J.H."/>
            <person name="Jorgensen S.L."/>
            <person name="Zaremba-Niedzwiedzka K."/>
            <person name="Martijn J."/>
            <person name="Lind A.E."/>
            <person name="van Eijk R."/>
            <person name="Schleper C."/>
            <person name="Guy L."/>
            <person name="Ettema T.J."/>
        </authorList>
    </citation>
    <scope>NUCLEOTIDE SEQUENCE</scope>
</reference>
<dbReference type="EMBL" id="LAZR01013017">
    <property type="protein sequence ID" value="KKM23971.1"/>
    <property type="molecule type" value="Genomic_DNA"/>
</dbReference>
<sequence length="195" mass="23528">MSRSLIMFKFAHIKYNYLRGEKAWQLLVEDVTDLLRYMEVTSGADVKDYFELKRRTKKRIHLNTKLEMFRSLITSCKTERKTCIDDLNIISDTIFKPKLKAILRGKKLLINSVGGWCWLDNERMEVLEIITNDKFVYPYYSEKDIKINRWENGTHWYVRIGNYDMPEKFIEYDDAKEAGRKYILRNNYKLERKKV</sequence>
<gene>
    <name evidence="1" type="ORF">LCGC14_1609770</name>
</gene>
<dbReference type="AlphaFoldDB" id="A0A0F9I8M6"/>
<accession>A0A0F9I8M6</accession>
<evidence type="ECO:0000313" key="1">
    <source>
        <dbReference type="EMBL" id="KKM23971.1"/>
    </source>
</evidence>
<proteinExistence type="predicted"/>
<protein>
    <submittedName>
        <fullName evidence="1">Uncharacterized protein</fullName>
    </submittedName>
</protein>
<organism evidence="1">
    <name type="scientific">marine sediment metagenome</name>
    <dbReference type="NCBI Taxonomy" id="412755"/>
    <lineage>
        <taxon>unclassified sequences</taxon>
        <taxon>metagenomes</taxon>
        <taxon>ecological metagenomes</taxon>
    </lineage>
</organism>
<name>A0A0F9I8M6_9ZZZZ</name>
<comment type="caution">
    <text evidence="1">The sequence shown here is derived from an EMBL/GenBank/DDBJ whole genome shotgun (WGS) entry which is preliminary data.</text>
</comment>